<dbReference type="Gene3D" id="2.60.120.10">
    <property type="entry name" value="Jelly Rolls"/>
    <property type="match status" value="1"/>
</dbReference>
<proteinExistence type="predicted"/>
<reference evidence="1" key="1">
    <citation type="submission" date="2022-11" db="EMBL/GenBank/DDBJ databases">
        <authorList>
            <person name="Hyden B.L."/>
            <person name="Feng K."/>
            <person name="Yates T."/>
            <person name="Jawdy S."/>
            <person name="Smart L.B."/>
            <person name="Muchero W."/>
        </authorList>
    </citation>
    <scope>NUCLEOTIDE SEQUENCE</scope>
    <source>
        <tissue evidence="1">Shoot tip</tissue>
    </source>
</reference>
<dbReference type="InterPro" id="IPR014710">
    <property type="entry name" value="RmlC-like_jellyroll"/>
</dbReference>
<evidence type="ECO:0000313" key="2">
    <source>
        <dbReference type="Proteomes" id="UP001151529"/>
    </source>
</evidence>
<keyword evidence="2" id="KW-1185">Reference proteome</keyword>
<comment type="caution">
    <text evidence="1">The sequence shown here is derived from an EMBL/GenBank/DDBJ whole genome shotgun (WGS) entry which is preliminary data.</text>
</comment>
<dbReference type="OrthoDB" id="1722060at2759"/>
<accession>A0A9Q0VNK1</accession>
<dbReference type="InterPro" id="IPR050253">
    <property type="entry name" value="Seed_Storage-Functional"/>
</dbReference>
<organism evidence="1 2">
    <name type="scientific">Salix viminalis</name>
    <name type="common">Common osier</name>
    <name type="synonym">Basket willow</name>
    <dbReference type="NCBI Taxonomy" id="40686"/>
    <lineage>
        <taxon>Eukaryota</taxon>
        <taxon>Viridiplantae</taxon>
        <taxon>Streptophyta</taxon>
        <taxon>Embryophyta</taxon>
        <taxon>Tracheophyta</taxon>
        <taxon>Spermatophyta</taxon>
        <taxon>Magnoliopsida</taxon>
        <taxon>eudicotyledons</taxon>
        <taxon>Gunneridae</taxon>
        <taxon>Pentapetalae</taxon>
        <taxon>rosids</taxon>
        <taxon>fabids</taxon>
        <taxon>Malpighiales</taxon>
        <taxon>Salicaceae</taxon>
        <taxon>Saliceae</taxon>
        <taxon>Salix</taxon>
    </lineage>
</organism>
<dbReference type="SUPFAM" id="SSF51182">
    <property type="entry name" value="RmlC-like cupins"/>
    <property type="match status" value="1"/>
</dbReference>
<name>A0A9Q0VNK1_SALVM</name>
<sequence>MEPRTVFIPQYIYSSLILFICQGNSDKLAERRLKFGDIYRIPDGSAFYLMNTDGGQRLHIICSIDPSESLGIGCFLDCLINCALQVTIDEVREMMTRQQEGPDSFLGDFRAPRPSPWTKFLQLKERDRVHHLKRLVKSHNHPIKKSSK</sequence>
<dbReference type="Proteomes" id="UP001151529">
    <property type="component" value="Chromosome 16"/>
</dbReference>
<reference evidence="1" key="2">
    <citation type="journal article" date="2023" name="Int. J. Mol. Sci.">
        <title>De Novo Assembly and Annotation of 11 Diverse Shrub Willow (Salix) Genomes Reveals Novel Gene Organization in Sex-Linked Regions.</title>
        <authorList>
            <person name="Hyden B."/>
            <person name="Feng K."/>
            <person name="Yates T.B."/>
            <person name="Jawdy S."/>
            <person name="Cereghino C."/>
            <person name="Smart L.B."/>
            <person name="Muchero W."/>
        </authorList>
    </citation>
    <scope>NUCLEOTIDE SEQUENCE [LARGE SCALE GENOMIC DNA]</scope>
    <source>
        <tissue evidence="1">Shoot tip</tissue>
    </source>
</reference>
<evidence type="ECO:0000313" key="1">
    <source>
        <dbReference type="EMBL" id="KAJ6750820.1"/>
    </source>
</evidence>
<gene>
    <name evidence="1" type="ORF">OIU85_001365</name>
</gene>
<evidence type="ECO:0008006" key="3">
    <source>
        <dbReference type="Google" id="ProtNLM"/>
    </source>
</evidence>
<protein>
    <recommendedName>
        <fullName evidence="3">Cupin type-1 domain-containing protein</fullName>
    </recommendedName>
</protein>
<dbReference type="PANTHER" id="PTHR31189:SF2">
    <property type="entry name" value="RMLC-LIKE CUPINS SUPERFAMILY PROTEIN"/>
    <property type="match status" value="1"/>
</dbReference>
<dbReference type="EMBL" id="JAPFFL010000001">
    <property type="protein sequence ID" value="KAJ6750820.1"/>
    <property type="molecule type" value="Genomic_DNA"/>
</dbReference>
<dbReference type="PANTHER" id="PTHR31189">
    <property type="entry name" value="OS03G0336100 PROTEIN-RELATED"/>
    <property type="match status" value="1"/>
</dbReference>
<dbReference type="InterPro" id="IPR011051">
    <property type="entry name" value="RmlC_Cupin_sf"/>
</dbReference>
<dbReference type="AlphaFoldDB" id="A0A9Q0VNK1"/>